<accession>A0AAP2XPV9</accession>
<dbReference type="AlphaFoldDB" id="A0AAP2XPV9"/>
<reference evidence="1" key="1">
    <citation type="submission" date="2022-06" db="EMBL/GenBank/DDBJ databases">
        <title>Isolation of gut microbiota from human fecal samples.</title>
        <authorList>
            <person name="Pamer E.G."/>
            <person name="Barat B."/>
            <person name="Waligurski E."/>
            <person name="Medina S."/>
            <person name="Paddock L."/>
            <person name="Mostad J."/>
        </authorList>
    </citation>
    <scope>NUCLEOTIDE SEQUENCE</scope>
    <source>
        <strain evidence="1">DFI.6.24</strain>
    </source>
</reference>
<comment type="caution">
    <text evidence="1">The sequence shown here is derived from an EMBL/GenBank/DDBJ whole genome shotgun (WGS) entry which is preliminary data.</text>
</comment>
<dbReference type="RefSeq" id="WP_227352145.1">
    <property type="nucleotide sequence ID" value="NZ_AP031432.1"/>
</dbReference>
<evidence type="ECO:0000313" key="1">
    <source>
        <dbReference type="EMBL" id="MCQ5062101.1"/>
    </source>
</evidence>
<organism evidence="1 2">
    <name type="scientific">Faecalibacillus intestinalis</name>
    <dbReference type="NCBI Taxonomy" id="1982626"/>
    <lineage>
        <taxon>Bacteria</taxon>
        <taxon>Bacillati</taxon>
        <taxon>Bacillota</taxon>
        <taxon>Erysipelotrichia</taxon>
        <taxon>Erysipelotrichales</taxon>
        <taxon>Coprobacillaceae</taxon>
        <taxon>Faecalibacillus</taxon>
    </lineage>
</organism>
<dbReference type="EMBL" id="JANGBO010000009">
    <property type="protein sequence ID" value="MCQ5062101.1"/>
    <property type="molecule type" value="Genomic_DNA"/>
</dbReference>
<protein>
    <submittedName>
        <fullName evidence="1">Uncharacterized protein</fullName>
    </submittedName>
</protein>
<dbReference type="Proteomes" id="UP001204814">
    <property type="component" value="Unassembled WGS sequence"/>
</dbReference>
<proteinExistence type="predicted"/>
<gene>
    <name evidence="1" type="ORF">NE542_09780</name>
</gene>
<name>A0AAP2XPV9_9FIRM</name>
<sequence length="135" mass="15616">MLDDQSPINKELKYAFLTFNKMTKEQKKAVVDKKEGGYEKWENGLKRIGTIGIFEKNTAEEKISKMTKCDTHTKIGVSSDGKYDCYFSTNSESEIKLLNEFKKTEIQIIEKKERPKNGFVLSEKTDLENTEAFKK</sequence>
<evidence type="ECO:0000313" key="2">
    <source>
        <dbReference type="Proteomes" id="UP001204814"/>
    </source>
</evidence>